<evidence type="ECO:0000313" key="1">
    <source>
        <dbReference type="EMBL" id="CEP24526.1"/>
    </source>
</evidence>
<accession>A0A0H5C8D0</accession>
<proteinExistence type="predicted"/>
<organism evidence="1 2">
    <name type="scientific">Cyberlindnera jadinii (strain ATCC 18201 / CBS 1600 / BCRC 20928 / JCM 3617 / NBRC 0987 / NRRL Y-1542)</name>
    <name type="common">Torula yeast</name>
    <name type="synonym">Candida utilis</name>
    <dbReference type="NCBI Taxonomy" id="983966"/>
    <lineage>
        <taxon>Eukaryota</taxon>
        <taxon>Fungi</taxon>
        <taxon>Dikarya</taxon>
        <taxon>Ascomycota</taxon>
        <taxon>Saccharomycotina</taxon>
        <taxon>Saccharomycetes</taxon>
        <taxon>Phaffomycetales</taxon>
        <taxon>Phaffomycetaceae</taxon>
        <taxon>Cyberlindnera</taxon>
    </lineage>
</organism>
<dbReference type="Proteomes" id="UP000038830">
    <property type="component" value="Unassembled WGS sequence"/>
</dbReference>
<dbReference type="AlphaFoldDB" id="A0A0H5C8D0"/>
<reference evidence="2" key="1">
    <citation type="journal article" date="2015" name="J. Biotechnol.">
        <title>The structure of the Cyberlindnera jadinii genome and its relation to Candida utilis analyzed by the occurrence of single nucleotide polymorphisms.</title>
        <authorList>
            <person name="Rupp O."/>
            <person name="Brinkrolf K."/>
            <person name="Buerth C."/>
            <person name="Kunigo M."/>
            <person name="Schneider J."/>
            <person name="Jaenicke S."/>
            <person name="Goesmann A."/>
            <person name="Puehler A."/>
            <person name="Jaeger K.-E."/>
            <person name="Ernst J.F."/>
        </authorList>
    </citation>
    <scope>NUCLEOTIDE SEQUENCE [LARGE SCALE GENOMIC DNA]</scope>
    <source>
        <strain evidence="2">ATCC 18201 / CBS 1600 / BCRC 20928 / JCM 3617 / NBRC 0987 / NRRL Y-1542</strain>
    </source>
</reference>
<sequence>MIDSLAVDIFQWTRSNYPRLHLPSPAIMTTTVEFRLSSSNESWTDFPQTTVILNQHRMIDSLAVDIFQRTRCSYPRLHLQHSFEVHLPSPTPTAVMTTSLEFRLSSSNESWTDLPQTTFNLNQPRVIDNLESTTSDGLDVVTQDFISSTSSKPSAITNSSHDNHTGV</sequence>
<evidence type="ECO:0000313" key="2">
    <source>
        <dbReference type="Proteomes" id="UP000038830"/>
    </source>
</evidence>
<name>A0A0H5C8D0_CYBJN</name>
<gene>
    <name evidence="1" type="ORF">BN1211_5360</name>
</gene>
<protein>
    <submittedName>
        <fullName evidence="1">Uncharacterized protein</fullName>
    </submittedName>
</protein>
<dbReference type="EMBL" id="CDQK01000006">
    <property type="protein sequence ID" value="CEP24526.1"/>
    <property type="molecule type" value="Genomic_DNA"/>
</dbReference>